<feature type="transmembrane region" description="Helical" evidence="1">
    <location>
        <begin position="12"/>
        <end position="34"/>
    </location>
</feature>
<dbReference type="EMBL" id="JAUBDH010000006">
    <property type="protein sequence ID" value="MDW0110520.1"/>
    <property type="molecule type" value="Genomic_DNA"/>
</dbReference>
<keyword evidence="1" id="KW-1133">Transmembrane helix</keyword>
<keyword evidence="3" id="KW-1185">Reference proteome</keyword>
<feature type="transmembrane region" description="Helical" evidence="1">
    <location>
        <begin position="40"/>
        <end position="56"/>
    </location>
</feature>
<evidence type="ECO:0000313" key="3">
    <source>
        <dbReference type="Proteomes" id="UP001280629"/>
    </source>
</evidence>
<dbReference type="RefSeq" id="WP_317936077.1">
    <property type="nucleotide sequence ID" value="NZ_JAUBDH010000006.1"/>
</dbReference>
<comment type="caution">
    <text evidence="2">The sequence shown here is derived from an EMBL/GenBank/DDBJ whole genome shotgun (WGS) entry which is preliminary data.</text>
</comment>
<name>A0ABU4G0M4_9BACL</name>
<proteinExistence type="predicted"/>
<protein>
    <submittedName>
        <fullName evidence="2">Uncharacterized protein</fullName>
    </submittedName>
</protein>
<dbReference type="Proteomes" id="UP001280629">
    <property type="component" value="Unassembled WGS sequence"/>
</dbReference>
<evidence type="ECO:0000313" key="2">
    <source>
        <dbReference type="EMBL" id="MDW0110520.1"/>
    </source>
</evidence>
<sequence>MKVMLESLYDLLPRLVLVFYLMAAGLAIFMLLQAPTIENFMYPIVLAVIAFAASRLHRVIARKLIMDEIDSWEDR</sequence>
<organism evidence="2 3">
    <name type="scientific">Sporosarcina aquimarina</name>
    <dbReference type="NCBI Taxonomy" id="114975"/>
    <lineage>
        <taxon>Bacteria</taxon>
        <taxon>Bacillati</taxon>
        <taxon>Bacillota</taxon>
        <taxon>Bacilli</taxon>
        <taxon>Bacillales</taxon>
        <taxon>Caryophanaceae</taxon>
        <taxon>Sporosarcina</taxon>
    </lineage>
</organism>
<evidence type="ECO:0000256" key="1">
    <source>
        <dbReference type="SAM" id="Phobius"/>
    </source>
</evidence>
<gene>
    <name evidence="2" type="ORF">QT716_10780</name>
</gene>
<keyword evidence="1" id="KW-0812">Transmembrane</keyword>
<reference evidence="2 3" key="1">
    <citation type="submission" date="2023-06" db="EMBL/GenBank/DDBJ databases">
        <title>Sporosarcina sp. nov., isolated from Korean traditional fermented seafood 'Jeotgal'.</title>
        <authorList>
            <person name="Yang A.-I."/>
            <person name="Shin N.-R."/>
        </authorList>
    </citation>
    <scope>NUCLEOTIDE SEQUENCE [LARGE SCALE GENOMIC DNA]</scope>
    <source>
        <strain evidence="2 3">KCTC3840</strain>
    </source>
</reference>
<keyword evidence="1" id="KW-0472">Membrane</keyword>
<accession>A0ABU4G0M4</accession>